<dbReference type="EMBL" id="SRYA01000047">
    <property type="protein sequence ID" value="TGY92605.1"/>
    <property type="molecule type" value="Genomic_DNA"/>
</dbReference>
<evidence type="ECO:0000313" key="2">
    <source>
        <dbReference type="Proteomes" id="UP000304953"/>
    </source>
</evidence>
<name>A0AC61RS03_9FIRM</name>
<proteinExistence type="predicted"/>
<organism evidence="1 2">
    <name type="scientific">Petralouisia muris</name>
    <dbReference type="NCBI Taxonomy" id="3032872"/>
    <lineage>
        <taxon>Bacteria</taxon>
        <taxon>Bacillati</taxon>
        <taxon>Bacillota</taxon>
        <taxon>Clostridia</taxon>
        <taxon>Lachnospirales</taxon>
        <taxon>Lachnospiraceae</taxon>
        <taxon>Petralouisia</taxon>
    </lineage>
</organism>
<gene>
    <name evidence="1" type="ORF">E5329_19310</name>
</gene>
<comment type="caution">
    <text evidence="1">The sequence shown here is derived from an EMBL/GenBank/DDBJ whole genome shotgun (WGS) entry which is preliminary data.</text>
</comment>
<evidence type="ECO:0000313" key="1">
    <source>
        <dbReference type="EMBL" id="TGY92605.1"/>
    </source>
</evidence>
<keyword evidence="2" id="KW-1185">Reference proteome</keyword>
<accession>A0AC61RS03</accession>
<reference evidence="1" key="1">
    <citation type="submission" date="2019-04" db="EMBL/GenBank/DDBJ databases">
        <title>Microbes associate with the intestines of laboratory mice.</title>
        <authorList>
            <person name="Navarre W."/>
            <person name="Wong E."/>
            <person name="Huang K."/>
            <person name="Tropini C."/>
            <person name="Ng K."/>
            <person name="Yu B."/>
        </authorList>
    </citation>
    <scope>NUCLEOTIDE SEQUENCE</scope>
    <source>
        <strain evidence="1">NM01_1-7b</strain>
    </source>
</reference>
<sequence length="277" mass="31831">MKIQEVIDGIIEKTGVQLSPEQTCDHVMCGDPNREVTKIVTTFMATVEVIKKAIKIGANFIITHEPTWYTGHDTTGWLENDEVYAAKRKLIEDHQITIWRFHDHMHMSVDEDGIYRGFERKMDWKKYRIPYQGNEQEFGGSYEIPETTLENLSKEFREKIGIEVIQFVGNRDVTVRRVGVYVGGGSLGLGIEERPMQHMRELDIDVAVCGDITEWTLSAYINDAKALGMNKAMLVLGHERSEEMGMEYLGEWLKDITGEIEIIFIDAKEPFDYFVCP</sequence>
<dbReference type="Proteomes" id="UP000304953">
    <property type="component" value="Unassembled WGS sequence"/>
</dbReference>
<protein>
    <submittedName>
        <fullName evidence="1">Uncharacterized protein</fullName>
    </submittedName>
</protein>